<dbReference type="Pfam" id="PF00681">
    <property type="entry name" value="Plectin"/>
    <property type="match status" value="2"/>
</dbReference>
<dbReference type="InterPro" id="IPR035915">
    <property type="entry name" value="Plakin_repeat_sf"/>
</dbReference>
<dbReference type="Proteomes" id="UP001642483">
    <property type="component" value="Unassembled WGS sequence"/>
</dbReference>
<feature type="region of interest" description="Disordered" evidence="3">
    <location>
        <begin position="162"/>
        <end position="202"/>
    </location>
</feature>
<keyword evidence="4" id="KW-0732">Signal</keyword>
<proteinExistence type="predicted"/>
<reference evidence="5 6" key="1">
    <citation type="submission" date="2024-02" db="EMBL/GenBank/DDBJ databases">
        <authorList>
            <person name="Daric V."/>
            <person name="Darras S."/>
        </authorList>
    </citation>
    <scope>NUCLEOTIDE SEQUENCE [LARGE SCALE GENOMIC DNA]</scope>
</reference>
<protein>
    <submittedName>
        <fullName evidence="5">Uncharacterized protein</fullName>
    </submittedName>
</protein>
<accession>A0ABP0GEJ5</accession>
<gene>
    <name evidence="5" type="ORF">CVLEPA_LOCUS22659</name>
</gene>
<keyword evidence="1" id="KW-0597">Phosphoprotein</keyword>
<dbReference type="SUPFAM" id="SSF75399">
    <property type="entry name" value="Plakin repeat"/>
    <property type="match status" value="1"/>
</dbReference>
<evidence type="ECO:0000256" key="4">
    <source>
        <dbReference type="SAM" id="SignalP"/>
    </source>
</evidence>
<dbReference type="Gene3D" id="3.90.1290.10">
    <property type="entry name" value="Plakin repeat"/>
    <property type="match status" value="1"/>
</dbReference>
<sequence>MEFVSTFLFSAAMLTCMISLLASCASCKRIFKKNKKPDEEKKQERVEVIAIDDNKKENGFNNPAYQNEANNDETKAAVKEYDVDDADKQRGREDSSGQNQVSTGVDCRIENECQNTNTSEKMVIQEEEAQQQISHSSLNQFANADDVSQTVTKISEKSCGNFNIDVMPENHNQYPSNDNNISDSDNDKNASETHNIQSKRESDLTSMDFGDMILKNGWRQDVRLQTLVEMKLIDKATTEEVRSILSTSSDGVEEHNIPESLKPYLYGDSPVAGILLSDTGEKKSIFRSAKDGILRRGTAISLLEAQAATGNIIDPVTGRKMSVSEAFQLGLLDKVYETVVSRAERAVVGYKTRISDETLSLGQAMERGLVIESHGIRLLEAQVATGGIIDHKKNIKLPLDVALEQGLVDERLAEKLKAVCEDIPDASKKDDLKTFFDPNTEENVTYLELMRRSMVDDDTGMRLYPLEKIGRKRYSYAGYSGRSSLASSRASSRESIPAALAAVP</sequence>
<dbReference type="PANTHER" id="PTHR23169:SF21">
    <property type="entry name" value="EPIPLAKIN"/>
    <property type="match status" value="1"/>
</dbReference>
<evidence type="ECO:0000256" key="2">
    <source>
        <dbReference type="ARBA" id="ARBA00022737"/>
    </source>
</evidence>
<keyword evidence="6" id="KW-1185">Reference proteome</keyword>
<evidence type="ECO:0000313" key="5">
    <source>
        <dbReference type="EMBL" id="CAK8690010.1"/>
    </source>
</evidence>
<dbReference type="PANTHER" id="PTHR23169">
    <property type="entry name" value="ENVOPLAKIN"/>
    <property type="match status" value="1"/>
</dbReference>
<evidence type="ECO:0000256" key="3">
    <source>
        <dbReference type="SAM" id="MobiDB-lite"/>
    </source>
</evidence>
<dbReference type="InterPro" id="IPR043197">
    <property type="entry name" value="Plakin"/>
</dbReference>
<organism evidence="5 6">
    <name type="scientific">Clavelina lepadiformis</name>
    <name type="common">Light-bulb sea squirt</name>
    <name type="synonym">Ascidia lepadiformis</name>
    <dbReference type="NCBI Taxonomy" id="159417"/>
    <lineage>
        <taxon>Eukaryota</taxon>
        <taxon>Metazoa</taxon>
        <taxon>Chordata</taxon>
        <taxon>Tunicata</taxon>
        <taxon>Ascidiacea</taxon>
        <taxon>Aplousobranchia</taxon>
        <taxon>Clavelinidae</taxon>
        <taxon>Clavelina</taxon>
    </lineage>
</organism>
<keyword evidence="2" id="KW-0677">Repeat</keyword>
<dbReference type="EMBL" id="CAWYQH010000112">
    <property type="protein sequence ID" value="CAK8690010.1"/>
    <property type="molecule type" value="Genomic_DNA"/>
</dbReference>
<dbReference type="InterPro" id="IPR001101">
    <property type="entry name" value="Plectin_repeat"/>
</dbReference>
<name>A0ABP0GEJ5_CLALP</name>
<dbReference type="SMART" id="SM00250">
    <property type="entry name" value="PLEC"/>
    <property type="match status" value="5"/>
</dbReference>
<comment type="caution">
    <text evidence="5">The sequence shown here is derived from an EMBL/GenBank/DDBJ whole genome shotgun (WGS) entry which is preliminary data.</text>
</comment>
<feature type="chain" id="PRO_5047126245" evidence="4">
    <location>
        <begin position="28"/>
        <end position="504"/>
    </location>
</feature>
<feature type="signal peptide" evidence="4">
    <location>
        <begin position="1"/>
        <end position="27"/>
    </location>
</feature>
<evidence type="ECO:0000256" key="1">
    <source>
        <dbReference type="ARBA" id="ARBA00022553"/>
    </source>
</evidence>
<evidence type="ECO:0000313" key="6">
    <source>
        <dbReference type="Proteomes" id="UP001642483"/>
    </source>
</evidence>